<comment type="caution">
    <text evidence="1">The sequence shown here is derived from an EMBL/GenBank/DDBJ whole genome shotgun (WGS) entry which is preliminary data.</text>
</comment>
<proteinExistence type="predicted"/>
<accession>A0A8T1WTZ3</accession>
<name>A0A8T1WTZ3_9STRA</name>
<keyword evidence="2" id="KW-1185">Reference proteome</keyword>
<protein>
    <recommendedName>
        <fullName evidence="3">PX domain-containing protein</fullName>
    </recommendedName>
</protein>
<dbReference type="OrthoDB" id="152358at2759"/>
<sequence length="226" mass="25618">MASRTSQIRTVRPMPFSLPGVGESRARRLSEENIAIATADEKSGSAHRLSLDAHHRWMATKAVKFLRTIAKISIDTTQTKEDDVYYVVEVDIKASELNSDSSPTTYRVERCFSEFEELRENISVIVNRLPPCRCAYCIDFLLYIRFNSQQPRGIVKMVGTTEKRRQVLTAFINNLVHLGQRRTQQNTSKRGCKAQAIVPALIETFLVDNAEDTAPTRQCSEQFSVC</sequence>
<dbReference type="EMBL" id="JAGDFL010000130">
    <property type="protein sequence ID" value="KAG7397005.1"/>
    <property type="molecule type" value="Genomic_DNA"/>
</dbReference>
<dbReference type="CDD" id="cd06093">
    <property type="entry name" value="PX_domain"/>
    <property type="match status" value="1"/>
</dbReference>
<evidence type="ECO:0000313" key="1">
    <source>
        <dbReference type="EMBL" id="KAG7397005.1"/>
    </source>
</evidence>
<dbReference type="AlphaFoldDB" id="A0A8T1WTZ3"/>
<dbReference type="Proteomes" id="UP000693981">
    <property type="component" value="Unassembled WGS sequence"/>
</dbReference>
<organism evidence="1 2">
    <name type="scientific">Phytophthora boehmeriae</name>
    <dbReference type="NCBI Taxonomy" id="109152"/>
    <lineage>
        <taxon>Eukaryota</taxon>
        <taxon>Sar</taxon>
        <taxon>Stramenopiles</taxon>
        <taxon>Oomycota</taxon>
        <taxon>Peronosporomycetes</taxon>
        <taxon>Peronosporales</taxon>
        <taxon>Peronosporaceae</taxon>
        <taxon>Phytophthora</taxon>
    </lineage>
</organism>
<gene>
    <name evidence="1" type="ORF">PHYBOEH_001455</name>
</gene>
<reference evidence="1" key="1">
    <citation type="submission" date="2021-02" db="EMBL/GenBank/DDBJ databases">
        <authorList>
            <person name="Palmer J.M."/>
        </authorList>
    </citation>
    <scope>NUCLEOTIDE SEQUENCE</scope>
    <source>
        <strain evidence="1">SCRP23</strain>
    </source>
</reference>
<evidence type="ECO:0008006" key="3">
    <source>
        <dbReference type="Google" id="ProtNLM"/>
    </source>
</evidence>
<evidence type="ECO:0000313" key="2">
    <source>
        <dbReference type="Proteomes" id="UP000693981"/>
    </source>
</evidence>